<accession>A0ABU5CS62</accession>
<evidence type="ECO:0000313" key="1">
    <source>
        <dbReference type="EMBL" id="MDY0408659.1"/>
    </source>
</evidence>
<evidence type="ECO:0000313" key="2">
    <source>
        <dbReference type="Proteomes" id="UP001275315"/>
    </source>
</evidence>
<dbReference type="EMBL" id="JAWDIQ010000001">
    <property type="protein sequence ID" value="MDY0408659.1"/>
    <property type="molecule type" value="Genomic_DNA"/>
</dbReference>
<dbReference type="RefSeq" id="WP_320379374.1">
    <property type="nucleotide sequence ID" value="NZ_JAWDIQ010000001.1"/>
</dbReference>
<keyword evidence="2" id="KW-1185">Reference proteome</keyword>
<dbReference type="InterPro" id="IPR058867">
    <property type="entry name" value="YtzJ"/>
</dbReference>
<dbReference type="Pfam" id="PF26326">
    <property type="entry name" value="YtzJ"/>
    <property type="match status" value="1"/>
</dbReference>
<protein>
    <submittedName>
        <fullName evidence="1">Uncharacterized protein</fullName>
    </submittedName>
</protein>
<name>A0ABU5CS62_9BACI</name>
<dbReference type="Proteomes" id="UP001275315">
    <property type="component" value="Unassembled WGS sequence"/>
</dbReference>
<gene>
    <name evidence="1" type="ORF">RWD45_08955</name>
</gene>
<sequence length="63" mass="7262">MLNKKICAEKINDLKKGYCAYAESSYLIRKLKQEILNENLQVIFDYTKGGCFIIPMKKDKGCP</sequence>
<proteinExistence type="predicted"/>
<organism evidence="1 2">
    <name type="scientific">Paracerasibacillus soli</name>
    <dbReference type="NCBI Taxonomy" id="480284"/>
    <lineage>
        <taxon>Bacteria</taxon>
        <taxon>Bacillati</taxon>
        <taxon>Bacillota</taxon>
        <taxon>Bacilli</taxon>
        <taxon>Bacillales</taxon>
        <taxon>Bacillaceae</taxon>
        <taxon>Paracerasibacillus</taxon>
    </lineage>
</organism>
<reference evidence="1 2" key="1">
    <citation type="submission" date="2023-10" db="EMBL/GenBank/DDBJ databases">
        <title>Virgibacillus soli CC-YMP-6 genome.</title>
        <authorList>
            <person name="Miliotis G."/>
            <person name="Sengupta P."/>
            <person name="Hameed A."/>
            <person name="Chuvochina M."/>
            <person name="Mcdonagh F."/>
            <person name="Simpson A.C."/>
            <person name="Singh N.K."/>
            <person name="Rekha P.D."/>
            <person name="Raman K."/>
            <person name="Hugenholtz P."/>
            <person name="Venkateswaran K."/>
        </authorList>
    </citation>
    <scope>NUCLEOTIDE SEQUENCE [LARGE SCALE GENOMIC DNA]</scope>
    <source>
        <strain evidence="1 2">CC-YMP-6</strain>
    </source>
</reference>
<comment type="caution">
    <text evidence="1">The sequence shown here is derived from an EMBL/GenBank/DDBJ whole genome shotgun (WGS) entry which is preliminary data.</text>
</comment>